<comment type="caution">
    <text evidence="2">The sequence shown here is derived from an EMBL/GenBank/DDBJ whole genome shotgun (WGS) entry which is preliminary data.</text>
</comment>
<dbReference type="EMBL" id="MU003785">
    <property type="protein sequence ID" value="KAF2722085.1"/>
    <property type="molecule type" value="Genomic_DNA"/>
</dbReference>
<accession>A0A9P4URI0</accession>
<dbReference type="AlphaFoldDB" id="A0A9P4URI0"/>
<feature type="compositionally biased region" description="Polar residues" evidence="1">
    <location>
        <begin position="165"/>
        <end position="183"/>
    </location>
</feature>
<keyword evidence="3" id="KW-1185">Reference proteome</keyword>
<reference evidence="2" key="1">
    <citation type="journal article" date="2020" name="Stud. Mycol.">
        <title>101 Dothideomycetes genomes: a test case for predicting lifestyles and emergence of pathogens.</title>
        <authorList>
            <person name="Haridas S."/>
            <person name="Albert R."/>
            <person name="Binder M."/>
            <person name="Bloem J."/>
            <person name="Labutti K."/>
            <person name="Salamov A."/>
            <person name="Andreopoulos B."/>
            <person name="Baker S."/>
            <person name="Barry K."/>
            <person name="Bills G."/>
            <person name="Bluhm B."/>
            <person name="Cannon C."/>
            <person name="Castanera R."/>
            <person name="Culley D."/>
            <person name="Daum C."/>
            <person name="Ezra D."/>
            <person name="Gonzalez J."/>
            <person name="Henrissat B."/>
            <person name="Kuo A."/>
            <person name="Liang C."/>
            <person name="Lipzen A."/>
            <person name="Lutzoni F."/>
            <person name="Magnuson J."/>
            <person name="Mondo S."/>
            <person name="Nolan M."/>
            <person name="Ohm R."/>
            <person name="Pangilinan J."/>
            <person name="Park H.-J."/>
            <person name="Ramirez L."/>
            <person name="Alfaro M."/>
            <person name="Sun H."/>
            <person name="Tritt A."/>
            <person name="Yoshinaga Y."/>
            <person name="Zwiers L.-H."/>
            <person name="Turgeon B."/>
            <person name="Goodwin S."/>
            <person name="Spatafora J."/>
            <person name="Crous P."/>
            <person name="Grigoriev I."/>
        </authorList>
    </citation>
    <scope>NUCLEOTIDE SEQUENCE</scope>
    <source>
        <strain evidence="2">CBS 116435</strain>
    </source>
</reference>
<dbReference type="Proteomes" id="UP000799441">
    <property type="component" value="Unassembled WGS sequence"/>
</dbReference>
<evidence type="ECO:0000313" key="3">
    <source>
        <dbReference type="Proteomes" id="UP000799441"/>
    </source>
</evidence>
<dbReference type="OrthoDB" id="5272229at2759"/>
<evidence type="ECO:0000256" key="1">
    <source>
        <dbReference type="SAM" id="MobiDB-lite"/>
    </source>
</evidence>
<organism evidence="2 3">
    <name type="scientific">Polychaeton citri CBS 116435</name>
    <dbReference type="NCBI Taxonomy" id="1314669"/>
    <lineage>
        <taxon>Eukaryota</taxon>
        <taxon>Fungi</taxon>
        <taxon>Dikarya</taxon>
        <taxon>Ascomycota</taxon>
        <taxon>Pezizomycotina</taxon>
        <taxon>Dothideomycetes</taxon>
        <taxon>Dothideomycetidae</taxon>
        <taxon>Capnodiales</taxon>
        <taxon>Capnodiaceae</taxon>
        <taxon>Polychaeton</taxon>
    </lineage>
</organism>
<proteinExistence type="predicted"/>
<name>A0A9P4URI0_9PEZI</name>
<evidence type="ECO:0000313" key="2">
    <source>
        <dbReference type="EMBL" id="KAF2722085.1"/>
    </source>
</evidence>
<sequence length="406" mass="45012">MDETQQLRISTQVHSRLSVLDRSGQLPFSIAFGLCRRSPADTDPRPLVLRTARSALDIPYALAHGLLTLHERGSEEGQDFEVDVSCLTKTEGGDKSTYVVLPSPINRAKGIGRIAASTTYQYHVEAKSKLASLLAPGKKYTIQLAGTDLGVEWHAYGELDQLVSSEGKTTQPSNQEKLISGTRSGHARFRAVSSLSWPPRVTMHAQLYSSEISSSCSTTPESAMFLELSITNEGDRSVSIQHRGRQKYLIPWGPFEPERPTSFSLPHMLHPDERYARLSLQITNTDTGVVVYGDSKPPACDLHDISSDSRPMLSYFVTLKPGEPLVKRINITKTLLKLPDGRYSIRIPPQSAWWCYGIVEEIPDKGDNRVPKRLYKTSIPPLTLEAEIEVNLQIEGGSCVVEERNA</sequence>
<gene>
    <name evidence="2" type="ORF">K431DRAFT_267273</name>
</gene>
<feature type="region of interest" description="Disordered" evidence="1">
    <location>
        <begin position="165"/>
        <end position="184"/>
    </location>
</feature>
<protein>
    <submittedName>
        <fullName evidence="2">Uncharacterized protein</fullName>
    </submittedName>
</protein>